<keyword evidence="3" id="KW-0489">Methyltransferase</keyword>
<feature type="repeat" description="ANK" evidence="5">
    <location>
        <begin position="748"/>
        <end position="780"/>
    </location>
</feature>
<dbReference type="InterPro" id="IPR043550">
    <property type="entry name" value="EHMT1/EHMT2"/>
</dbReference>
<reference evidence="9 10" key="1">
    <citation type="journal article" date="2011" name="Science">
        <title>The ecoresponsive genome of Daphnia pulex.</title>
        <authorList>
            <person name="Colbourne J.K."/>
            <person name="Pfrender M.E."/>
            <person name="Gilbert D."/>
            <person name="Thomas W.K."/>
            <person name="Tucker A."/>
            <person name="Oakley T.H."/>
            <person name="Tokishita S."/>
            <person name="Aerts A."/>
            <person name="Arnold G.J."/>
            <person name="Basu M.K."/>
            <person name="Bauer D.J."/>
            <person name="Caceres C.E."/>
            <person name="Carmel L."/>
            <person name="Casola C."/>
            <person name="Choi J.H."/>
            <person name="Detter J.C."/>
            <person name="Dong Q."/>
            <person name="Dusheyko S."/>
            <person name="Eads B.D."/>
            <person name="Frohlich T."/>
            <person name="Geiler-Samerotte K.A."/>
            <person name="Gerlach D."/>
            <person name="Hatcher P."/>
            <person name="Jogdeo S."/>
            <person name="Krijgsveld J."/>
            <person name="Kriventseva E.V."/>
            <person name="Kultz D."/>
            <person name="Laforsch C."/>
            <person name="Lindquist E."/>
            <person name="Lopez J."/>
            <person name="Manak J.R."/>
            <person name="Muller J."/>
            <person name="Pangilinan J."/>
            <person name="Patwardhan R.P."/>
            <person name="Pitluck S."/>
            <person name="Pritham E.J."/>
            <person name="Rechtsteiner A."/>
            <person name="Rho M."/>
            <person name="Rogozin I.B."/>
            <person name="Sakarya O."/>
            <person name="Salamov A."/>
            <person name="Schaack S."/>
            <person name="Shapiro H."/>
            <person name="Shiga Y."/>
            <person name="Skalitzky C."/>
            <person name="Smith Z."/>
            <person name="Souvorov A."/>
            <person name="Sung W."/>
            <person name="Tang Z."/>
            <person name="Tsuchiya D."/>
            <person name="Tu H."/>
            <person name="Vos H."/>
            <person name="Wang M."/>
            <person name="Wolf Y.I."/>
            <person name="Yamagata H."/>
            <person name="Yamada T."/>
            <person name="Ye Y."/>
            <person name="Shaw J.R."/>
            <person name="Andrews J."/>
            <person name="Crease T.J."/>
            <person name="Tang H."/>
            <person name="Lucas S.M."/>
            <person name="Robertson H.M."/>
            <person name="Bork P."/>
            <person name="Koonin E.V."/>
            <person name="Zdobnov E.M."/>
            <person name="Grigoriev I.V."/>
            <person name="Lynch M."/>
            <person name="Boore J.L."/>
        </authorList>
    </citation>
    <scope>NUCLEOTIDE SEQUENCE [LARGE SCALE GENOMIC DNA]</scope>
</reference>
<dbReference type="HOGENOM" id="CLU_277605_0_0_1"/>
<feature type="compositionally biased region" description="Basic and acidic residues" evidence="6">
    <location>
        <begin position="76"/>
        <end position="86"/>
    </location>
</feature>
<dbReference type="Pfam" id="PF00856">
    <property type="entry name" value="SET"/>
    <property type="match status" value="1"/>
</dbReference>
<dbReference type="CDD" id="cd10543">
    <property type="entry name" value="SET_EHMT"/>
    <property type="match status" value="1"/>
</dbReference>
<organism evidence="9 10">
    <name type="scientific">Daphnia pulex</name>
    <name type="common">Water flea</name>
    <dbReference type="NCBI Taxonomy" id="6669"/>
    <lineage>
        <taxon>Eukaryota</taxon>
        <taxon>Metazoa</taxon>
        <taxon>Ecdysozoa</taxon>
        <taxon>Arthropoda</taxon>
        <taxon>Crustacea</taxon>
        <taxon>Branchiopoda</taxon>
        <taxon>Diplostraca</taxon>
        <taxon>Cladocera</taxon>
        <taxon>Anomopoda</taxon>
        <taxon>Daphniidae</taxon>
        <taxon>Daphnia</taxon>
    </lineage>
</organism>
<dbReference type="PROSITE" id="PS50297">
    <property type="entry name" value="ANK_REP_REGION"/>
    <property type="match status" value="3"/>
</dbReference>
<dbReference type="PROSITE" id="PS50088">
    <property type="entry name" value="ANK_REPEAT"/>
    <property type="match status" value="4"/>
</dbReference>
<feature type="repeat" description="ANK" evidence="5">
    <location>
        <begin position="679"/>
        <end position="711"/>
    </location>
</feature>
<dbReference type="PANTHER" id="PTHR46307">
    <property type="entry name" value="G9A, ISOFORM B"/>
    <property type="match status" value="1"/>
</dbReference>
<dbReference type="PROSITE" id="PS50867">
    <property type="entry name" value="PRE_SET"/>
    <property type="match status" value="1"/>
</dbReference>
<name>E9FYR0_DAPPU</name>
<evidence type="ECO:0000256" key="3">
    <source>
        <dbReference type="ARBA" id="ARBA00022603"/>
    </source>
</evidence>
<feature type="compositionally biased region" description="Basic and acidic residues" evidence="6">
    <location>
        <begin position="164"/>
        <end position="175"/>
    </location>
</feature>
<protein>
    <recommendedName>
        <fullName evidence="11">Histone-lysine N-methyltransferase EHMT1</fullName>
    </recommendedName>
</protein>
<feature type="compositionally biased region" description="Basic residues" evidence="6">
    <location>
        <begin position="108"/>
        <end position="119"/>
    </location>
</feature>
<feature type="compositionally biased region" description="Polar residues" evidence="6">
    <location>
        <begin position="45"/>
        <end position="61"/>
    </location>
</feature>
<dbReference type="EMBL" id="GL732527">
    <property type="protein sequence ID" value="EFX87729.1"/>
    <property type="molecule type" value="Genomic_DNA"/>
</dbReference>
<keyword evidence="2" id="KW-0158">Chromosome</keyword>
<dbReference type="Proteomes" id="UP000000305">
    <property type="component" value="Unassembled WGS sequence"/>
</dbReference>
<feature type="domain" description="SET" evidence="7">
    <location>
        <begin position="973"/>
        <end position="1090"/>
    </location>
</feature>
<dbReference type="PRINTS" id="PR01415">
    <property type="entry name" value="ANKYRIN"/>
</dbReference>
<dbReference type="Gene3D" id="1.25.40.20">
    <property type="entry name" value="Ankyrin repeat-containing domain"/>
    <property type="match status" value="2"/>
</dbReference>
<feature type="compositionally biased region" description="Low complexity" evidence="6">
    <location>
        <begin position="153"/>
        <end position="163"/>
    </location>
</feature>
<dbReference type="GO" id="GO:0000122">
    <property type="term" value="P:negative regulation of transcription by RNA polymerase II"/>
    <property type="evidence" value="ECO:0000318"/>
    <property type="project" value="GO_Central"/>
</dbReference>
<dbReference type="GO" id="GO:0040029">
    <property type="term" value="P:epigenetic regulation of gene expression"/>
    <property type="evidence" value="ECO:0000318"/>
    <property type="project" value="GO_Central"/>
</dbReference>
<dbReference type="GO" id="GO:0005634">
    <property type="term" value="C:nucleus"/>
    <property type="evidence" value="ECO:0000318"/>
    <property type="project" value="GO_Central"/>
</dbReference>
<evidence type="ECO:0000259" key="7">
    <source>
        <dbReference type="PROSITE" id="PS50280"/>
    </source>
</evidence>
<sequence>MDSQQEVSSTMAEDSEVFIEIEVSQPHNNGISLAEAANALITLQVPSKDSAPPTSISSTKTAENDSSKLVIPEGNNPKDVRKKILEGMKSQFNTSAEEEAGCEQSNRRGPHRSKSKFKRQNFENEEDSIEAPIKSETPKNSRGRGRPPRVPQIEKPQQTTTDTTKIDAETIRIEMDSSSEAGSERSDSAAGATGIITTRRSQRTNISRTSATDLLKGLSETRPIKKAMLPSESELVKPMDLPRKRGRPCKGTVLIEANKSEKITVEVIEEAVVEDVSKVEHMASLGLQSKSSPETVVHQSEIVSCMNPTNLLGLESRPASKKLRTDGLETKDISTPEKEPLHTSSNLDDSLSCDNLALDTSGQISVSNGSLTDESVLVANSLENEVELSIVEEQVKPVTNGHNPLQINGTISLLVEKAINYACSCVESHPPIATVPPAATLYCQAVDSGAFLQCRASEDSNHFFHADCQRPGQKKACLHCQRDSAVTEIRLQMKTCAVPVFCNDAKLLKTIPTAKISRLPSRIVPSITSETPCPRYLSSQLVLPSGKVIDSNGVPPSLSNEMLQRILKSFENTGKSSSSNKSLYVAAKNGDIERVVECLRQGHNVNMTYQDADGQTALHAAAYGGHLALVHIIFQSGAALDKLDQSQNTPLSLALIQGHNETVKYLAMAGSCASLKGEGGMTALHLACKNGNLEACHYIMTIGNGKSFINAQDDGGWTPLVWGCEHRRVDIVKYLLQCKANPNVRDAEQNVALHWAAFSGSVDIVALLLDQGCEVNAANVHGDTPLGGRFDLRNKENQLALEVCPDKRCDSALLLTVNMKLQPFTQTPYCDSEKFLSNDITKGKEANPIQCVNGFDDEPKPNDFIYITENCFTSPLHVDRTINSLTFCECVGDCSTNCNCSSLSFRCWYDEEGKLVPDFNFAGKSWIQVAYVKITNMFRIIATDPPMLFECNRACQCHRGSCNNRLVQHGITSRLVLFRIENKGWGVRTAQPIPRGSYVCEYIGEIITDFEADQREDDSYLFDLDNKDGETYCIDARRYGNIARFINHSCEPNLIPVKVFVDHQDLKFPRIAFFAVRDIEANEELAFDYGDKFWIIKYKSFTCSCQSPKCKYSQLTIHRTVEEYRRSLQLQELENGYQHSQR</sequence>
<keyword evidence="4" id="KW-0949">S-adenosyl-L-methionine</keyword>
<dbReference type="Gene3D" id="2.170.270.10">
    <property type="entry name" value="SET domain"/>
    <property type="match status" value="1"/>
</dbReference>
<dbReference type="PhylomeDB" id="E9FYR0"/>
<dbReference type="STRING" id="6669.E9FYR0"/>
<feature type="compositionally biased region" description="Polar residues" evidence="6">
    <location>
        <begin position="195"/>
        <end position="211"/>
    </location>
</feature>
<dbReference type="SMART" id="SM00468">
    <property type="entry name" value="PreSET"/>
    <property type="match status" value="1"/>
</dbReference>
<dbReference type="GO" id="GO:0032259">
    <property type="term" value="P:methylation"/>
    <property type="evidence" value="ECO:0007669"/>
    <property type="project" value="UniProtKB-KW"/>
</dbReference>
<dbReference type="OrthoDB" id="616263at2759"/>
<keyword evidence="10" id="KW-1185">Reference proteome</keyword>
<comment type="subcellular location">
    <subcellularLocation>
        <location evidence="1">Chromosome</location>
    </subcellularLocation>
</comment>
<feature type="repeat" description="ANK" evidence="5">
    <location>
        <begin position="613"/>
        <end position="645"/>
    </location>
</feature>
<dbReference type="GO" id="GO:0002039">
    <property type="term" value="F:p53 binding"/>
    <property type="evidence" value="ECO:0007669"/>
    <property type="project" value="InterPro"/>
</dbReference>
<dbReference type="FunCoup" id="E9FYR0">
    <property type="interactions" value="1635"/>
</dbReference>
<proteinExistence type="predicted"/>
<feature type="region of interest" description="Disordered" evidence="6">
    <location>
        <begin position="316"/>
        <end position="347"/>
    </location>
</feature>
<evidence type="ECO:0000256" key="1">
    <source>
        <dbReference type="ARBA" id="ARBA00004286"/>
    </source>
</evidence>
<dbReference type="SMART" id="SM00317">
    <property type="entry name" value="SET"/>
    <property type="match status" value="1"/>
</dbReference>
<accession>E9FYR0</accession>
<evidence type="ECO:0000313" key="9">
    <source>
        <dbReference type="EMBL" id="EFX87729.1"/>
    </source>
</evidence>
<feature type="domain" description="Pre-SET" evidence="8">
    <location>
        <begin position="886"/>
        <end position="970"/>
    </location>
</feature>
<keyword evidence="3" id="KW-0808">Transferase</keyword>
<dbReference type="InterPro" id="IPR036770">
    <property type="entry name" value="Ankyrin_rpt-contain_sf"/>
</dbReference>
<evidence type="ECO:0008006" key="11">
    <source>
        <dbReference type="Google" id="ProtNLM"/>
    </source>
</evidence>
<feature type="compositionally biased region" description="Basic and acidic residues" evidence="6">
    <location>
        <begin position="323"/>
        <end position="341"/>
    </location>
</feature>
<dbReference type="AlphaFoldDB" id="E9FYR0"/>
<dbReference type="InParanoid" id="E9FYR0"/>
<dbReference type="PANTHER" id="PTHR46307:SF4">
    <property type="entry name" value="G9A, ISOFORM B"/>
    <property type="match status" value="1"/>
</dbReference>
<dbReference type="GO" id="GO:0000785">
    <property type="term" value="C:chromatin"/>
    <property type="evidence" value="ECO:0000318"/>
    <property type="project" value="GO_Central"/>
</dbReference>
<dbReference type="InterPro" id="IPR046341">
    <property type="entry name" value="SET_dom_sf"/>
</dbReference>
<dbReference type="eggNOG" id="KOG1082">
    <property type="taxonomic scope" value="Eukaryota"/>
</dbReference>
<feature type="repeat" description="ANK" evidence="5">
    <location>
        <begin position="715"/>
        <end position="747"/>
    </location>
</feature>
<keyword evidence="5" id="KW-0040">ANK repeat</keyword>
<dbReference type="KEGG" id="dpx:DAPPUDRAFT_96728"/>
<dbReference type="InterPro" id="IPR002110">
    <property type="entry name" value="Ankyrin_rpt"/>
</dbReference>
<dbReference type="Pfam" id="PF05033">
    <property type="entry name" value="Pre-SET"/>
    <property type="match status" value="1"/>
</dbReference>
<feature type="region of interest" description="Disordered" evidence="6">
    <location>
        <begin position="45"/>
        <end position="211"/>
    </location>
</feature>
<dbReference type="GO" id="GO:0008270">
    <property type="term" value="F:zinc ion binding"/>
    <property type="evidence" value="ECO:0007669"/>
    <property type="project" value="InterPro"/>
</dbReference>
<dbReference type="Pfam" id="PF00023">
    <property type="entry name" value="Ank"/>
    <property type="match status" value="1"/>
</dbReference>
<evidence type="ECO:0000256" key="2">
    <source>
        <dbReference type="ARBA" id="ARBA00022454"/>
    </source>
</evidence>
<dbReference type="SUPFAM" id="SSF48403">
    <property type="entry name" value="Ankyrin repeat"/>
    <property type="match status" value="1"/>
</dbReference>
<evidence type="ECO:0000256" key="4">
    <source>
        <dbReference type="ARBA" id="ARBA00022691"/>
    </source>
</evidence>
<dbReference type="PROSITE" id="PS50280">
    <property type="entry name" value="SET"/>
    <property type="match status" value="1"/>
</dbReference>
<evidence type="ECO:0000256" key="6">
    <source>
        <dbReference type="SAM" id="MobiDB-lite"/>
    </source>
</evidence>
<dbReference type="SUPFAM" id="SSF82199">
    <property type="entry name" value="SET domain"/>
    <property type="match status" value="1"/>
</dbReference>
<gene>
    <name evidence="9" type="ORF">DAPPUDRAFT_96728</name>
</gene>
<evidence type="ECO:0000313" key="10">
    <source>
        <dbReference type="Proteomes" id="UP000000305"/>
    </source>
</evidence>
<dbReference type="Pfam" id="PF12796">
    <property type="entry name" value="Ank_2"/>
    <property type="match status" value="2"/>
</dbReference>
<evidence type="ECO:0000259" key="8">
    <source>
        <dbReference type="PROSITE" id="PS50867"/>
    </source>
</evidence>
<dbReference type="InterPro" id="IPR007728">
    <property type="entry name" value="Pre-SET_dom"/>
</dbReference>
<dbReference type="SMART" id="SM00248">
    <property type="entry name" value="ANK"/>
    <property type="match status" value="6"/>
</dbReference>
<dbReference type="InterPro" id="IPR001214">
    <property type="entry name" value="SET_dom"/>
</dbReference>
<dbReference type="GO" id="GO:0046974">
    <property type="term" value="F:histone H3K9 methyltransferase activity"/>
    <property type="evidence" value="ECO:0000318"/>
    <property type="project" value="GO_Central"/>
</dbReference>
<evidence type="ECO:0000256" key="5">
    <source>
        <dbReference type="PROSITE-ProRule" id="PRU00023"/>
    </source>
</evidence>